<dbReference type="AlphaFoldDB" id="A0A1X1R072"/>
<name>A0A1X1R072_MYCFA</name>
<dbReference type="InterPro" id="IPR003593">
    <property type="entry name" value="AAA+_ATPase"/>
</dbReference>
<dbReference type="SMART" id="SM00382">
    <property type="entry name" value="AAA"/>
    <property type="match status" value="1"/>
</dbReference>
<dbReference type="CDD" id="cd01127">
    <property type="entry name" value="TrwB_TraG_TraD_VirD4"/>
    <property type="match status" value="1"/>
</dbReference>
<feature type="compositionally biased region" description="Low complexity" evidence="2">
    <location>
        <begin position="7"/>
        <end position="17"/>
    </location>
</feature>
<dbReference type="Gene3D" id="3.40.50.300">
    <property type="entry name" value="P-loop containing nucleotide triphosphate hydrolases"/>
    <property type="match status" value="1"/>
</dbReference>
<proteinExistence type="predicted"/>
<keyword evidence="4" id="KW-1185">Reference proteome</keyword>
<dbReference type="PANTHER" id="PTHR22683:SF41">
    <property type="entry name" value="DNA TRANSLOCASE FTSK"/>
    <property type="match status" value="1"/>
</dbReference>
<dbReference type="GO" id="GO:0005524">
    <property type="term" value="F:ATP binding"/>
    <property type="evidence" value="ECO:0007669"/>
    <property type="project" value="UniProtKB-UniRule"/>
</dbReference>
<dbReference type="STRING" id="1793.AWC04_18360"/>
<accession>A0A1X1R072</accession>
<feature type="coiled-coil region" evidence="1">
    <location>
        <begin position="42"/>
        <end position="69"/>
    </location>
</feature>
<dbReference type="RefSeq" id="WP_085100144.1">
    <property type="nucleotide sequence ID" value="NZ_AP022603.1"/>
</dbReference>
<comment type="caution">
    <text evidence="3">The sequence shown here is derived from an EMBL/GenBank/DDBJ whole genome shotgun (WGS) entry which is preliminary data.</text>
</comment>
<evidence type="ECO:0000256" key="1">
    <source>
        <dbReference type="SAM" id="Coils"/>
    </source>
</evidence>
<dbReference type="PANTHER" id="PTHR22683">
    <property type="entry name" value="SPORULATION PROTEIN RELATED"/>
    <property type="match status" value="1"/>
</dbReference>
<evidence type="ECO:0000313" key="4">
    <source>
        <dbReference type="Proteomes" id="UP000193484"/>
    </source>
</evidence>
<dbReference type="GO" id="GO:0003677">
    <property type="term" value="F:DNA binding"/>
    <property type="evidence" value="ECO:0007669"/>
    <property type="project" value="InterPro"/>
</dbReference>
<dbReference type="InterPro" id="IPR002543">
    <property type="entry name" value="FtsK_dom"/>
</dbReference>
<dbReference type="SUPFAM" id="SSF52540">
    <property type="entry name" value="P-loop containing nucleoside triphosphate hydrolases"/>
    <property type="match status" value="1"/>
</dbReference>
<dbReference type="InterPro" id="IPR050206">
    <property type="entry name" value="FtsK/SpoIIIE/SftA"/>
</dbReference>
<evidence type="ECO:0000256" key="2">
    <source>
        <dbReference type="SAM" id="MobiDB-lite"/>
    </source>
</evidence>
<organism evidence="3 4">
    <name type="scientific">Mycolicibacterium fallax</name>
    <name type="common">Mycobacterium fallax</name>
    <dbReference type="NCBI Taxonomy" id="1793"/>
    <lineage>
        <taxon>Bacteria</taxon>
        <taxon>Bacillati</taxon>
        <taxon>Actinomycetota</taxon>
        <taxon>Actinomycetes</taxon>
        <taxon>Mycobacteriales</taxon>
        <taxon>Mycobacteriaceae</taxon>
        <taxon>Mycolicibacterium</taxon>
    </lineage>
</organism>
<feature type="region of interest" description="Disordered" evidence="2">
    <location>
        <begin position="1"/>
        <end position="37"/>
    </location>
</feature>
<gene>
    <name evidence="3" type="ORF">AWC04_18360</name>
</gene>
<keyword evidence="1" id="KW-0175">Coiled coil</keyword>
<dbReference type="Proteomes" id="UP000193484">
    <property type="component" value="Unassembled WGS sequence"/>
</dbReference>
<evidence type="ECO:0000313" key="3">
    <source>
        <dbReference type="EMBL" id="ORU97247.1"/>
    </source>
</evidence>
<reference evidence="3 4" key="1">
    <citation type="submission" date="2016-01" db="EMBL/GenBank/DDBJ databases">
        <title>The new phylogeny of the genus Mycobacterium.</title>
        <authorList>
            <person name="Tarcisio F."/>
            <person name="Conor M."/>
            <person name="Antonella G."/>
            <person name="Elisabetta G."/>
            <person name="Giulia F.S."/>
            <person name="Sara T."/>
            <person name="Anna F."/>
            <person name="Clotilde B."/>
            <person name="Roberto B."/>
            <person name="Veronica D.S."/>
            <person name="Fabio R."/>
            <person name="Monica P."/>
            <person name="Olivier J."/>
            <person name="Enrico T."/>
            <person name="Nicola S."/>
        </authorList>
    </citation>
    <scope>NUCLEOTIDE SEQUENCE [LARGE SCALE GENOMIC DNA]</scope>
    <source>
        <strain evidence="3 4">DSM 44179</strain>
    </source>
</reference>
<dbReference type="InterPro" id="IPR027417">
    <property type="entry name" value="P-loop_NTPase"/>
</dbReference>
<dbReference type="Pfam" id="PF01580">
    <property type="entry name" value="FtsK_SpoIIIE"/>
    <property type="match status" value="1"/>
</dbReference>
<sequence>MSEFDDLFGLGDDLSAPEPAPKPRPKTRAPQPDPAPEFVDRAAEADAKAEQARRLAAQAAELAELAERVSRCGQVQGPQADEKPAEVTAREHVIDRWNRYTTVEQVTRLGLPAGSRLRAIPHGANGVQVQVRVPLGTVLVDAARGVVGLIRAWEWGDYAAAPVDASRFTLTRGIVGEDPAQPWRAAGKTAAAIYAQDTAEGKKVSRLLFERAGLTVKKSDGSVLAPRILAREIGPRGPELLVRLPGGLSVRDAVKAEGTLASLFRCPDLRCEAEGTHLRIKLNTRPAVAFPKFVHMEPTQFWLPHSPEQRFVVAPKLVLPVGVTAAGERIEVPLAKRPHVVIAGTSGAGKTRSILTMITGLALQGAAVAIGAFKVDPDLEFLYGARMPGVVHYSTTIGGISRLLLWLRDELERRSALMPLLARRGISRPVWEPVVVFIDEWGQGLDELLGSADPAERGAGAAMVNVASKIFAQGRSFALHLVLSTQHTYASAIPGRIAQNAATRIVFGRPKPGPAGPIEVLFKDDKAAAVEAAEGITDGMRGRGIVADAAGKVQQFQAHYGYTPAEHPETAGDAELAASWARTRDALERTPRVRRWGWRFPLDGSGEWQGWSLFPGDRTTGELPTVAQLPVVVLDGIDGRPDRAAGRWDPLSDAYDPGVPLLNPDHIAPASY</sequence>
<dbReference type="PROSITE" id="PS50901">
    <property type="entry name" value="FTSK"/>
    <property type="match status" value="1"/>
</dbReference>
<dbReference type="OrthoDB" id="4772203at2"/>
<dbReference type="EMBL" id="LQOJ01000069">
    <property type="protein sequence ID" value="ORU97247.1"/>
    <property type="molecule type" value="Genomic_DNA"/>
</dbReference>
<protein>
    <submittedName>
        <fullName evidence="3">Uncharacterized protein</fullName>
    </submittedName>
</protein>